<evidence type="ECO:0000313" key="6">
    <source>
        <dbReference type="Ensembl" id="ENSPCOP00000021300.1"/>
    </source>
</evidence>
<dbReference type="FunFam" id="2.60.40.10:FF:000049">
    <property type="entry name" value="Leukocyte immunoglobulin-like receptor subfamily B member 1"/>
    <property type="match status" value="1"/>
</dbReference>
<dbReference type="InterPro" id="IPR036179">
    <property type="entry name" value="Ig-like_dom_sf"/>
</dbReference>
<keyword evidence="2" id="KW-1015">Disulfide bond</keyword>
<evidence type="ECO:0000259" key="5">
    <source>
        <dbReference type="PROSITE" id="PS50835"/>
    </source>
</evidence>
<dbReference type="Ensembl" id="ENSPCOT00000031962.1">
    <property type="protein sequence ID" value="ENSPCOP00000021300.1"/>
    <property type="gene ID" value="ENSPCOG00000022664.1"/>
</dbReference>
<name>A0A2K6G4Y9_PROCO</name>
<organism evidence="6 7">
    <name type="scientific">Propithecus coquereli</name>
    <name type="common">Coquerel's sifaka</name>
    <name type="synonym">Propithecus verreauxi coquereli</name>
    <dbReference type="NCBI Taxonomy" id="379532"/>
    <lineage>
        <taxon>Eukaryota</taxon>
        <taxon>Metazoa</taxon>
        <taxon>Chordata</taxon>
        <taxon>Craniata</taxon>
        <taxon>Vertebrata</taxon>
        <taxon>Euteleostomi</taxon>
        <taxon>Mammalia</taxon>
        <taxon>Eutheria</taxon>
        <taxon>Euarchontoglires</taxon>
        <taxon>Primates</taxon>
        <taxon>Strepsirrhini</taxon>
        <taxon>Lemuriformes</taxon>
        <taxon>Indriidae</taxon>
        <taxon>Propithecus</taxon>
    </lineage>
</organism>
<gene>
    <name evidence="6" type="primary">VSTM1</name>
</gene>
<reference evidence="6" key="1">
    <citation type="submission" date="2025-08" db="UniProtKB">
        <authorList>
            <consortium name="Ensembl"/>
        </authorList>
    </citation>
    <scope>IDENTIFICATION</scope>
</reference>
<evidence type="ECO:0000256" key="1">
    <source>
        <dbReference type="ARBA" id="ARBA00022729"/>
    </source>
</evidence>
<dbReference type="InterPro" id="IPR007110">
    <property type="entry name" value="Ig-like_dom"/>
</dbReference>
<dbReference type="InterPro" id="IPR050412">
    <property type="entry name" value="Ig-like_Receptors_ImmuneReg"/>
</dbReference>
<dbReference type="PANTHER" id="PTHR11738">
    <property type="entry name" value="MHC CLASS I NK CELL RECEPTOR"/>
    <property type="match status" value="1"/>
</dbReference>
<dbReference type="SUPFAM" id="SSF48726">
    <property type="entry name" value="Immunoglobulin"/>
    <property type="match status" value="1"/>
</dbReference>
<keyword evidence="7" id="KW-1185">Reference proteome</keyword>
<dbReference type="SMART" id="SM00409">
    <property type="entry name" value="IG"/>
    <property type="match status" value="1"/>
</dbReference>
<feature type="region of interest" description="Disordered" evidence="4">
    <location>
        <begin position="145"/>
        <end position="176"/>
    </location>
</feature>
<accession>A0A2K6G4Y9</accession>
<dbReference type="GO" id="GO:0005886">
    <property type="term" value="C:plasma membrane"/>
    <property type="evidence" value="ECO:0007669"/>
    <property type="project" value="TreeGrafter"/>
</dbReference>
<proteinExistence type="predicted"/>
<evidence type="ECO:0000256" key="3">
    <source>
        <dbReference type="ARBA" id="ARBA00023319"/>
    </source>
</evidence>
<dbReference type="GO" id="GO:0002764">
    <property type="term" value="P:immune response-regulating signaling pathway"/>
    <property type="evidence" value="ECO:0007669"/>
    <property type="project" value="TreeGrafter"/>
</dbReference>
<dbReference type="PROSITE" id="PS50835">
    <property type="entry name" value="IG_LIKE"/>
    <property type="match status" value="1"/>
</dbReference>
<dbReference type="Pfam" id="PF13895">
    <property type="entry name" value="Ig_2"/>
    <property type="match status" value="1"/>
</dbReference>
<keyword evidence="1" id="KW-0732">Signal</keyword>
<dbReference type="Proteomes" id="UP000233160">
    <property type="component" value="Unassembled WGS sequence"/>
</dbReference>
<protein>
    <submittedName>
        <fullName evidence="6">V-set and transmembrane domain containing 1</fullName>
    </submittedName>
</protein>
<dbReference type="PANTHER" id="PTHR11738:SF180">
    <property type="entry name" value="V-SET AND TRANSMEMBRANE DOMAIN-CONTAINING PROTEIN 1"/>
    <property type="match status" value="1"/>
</dbReference>
<keyword evidence="3" id="KW-0393">Immunoglobulin domain</keyword>
<dbReference type="GeneTree" id="ENSGT01100000263478"/>
<reference evidence="6" key="2">
    <citation type="submission" date="2025-09" db="UniProtKB">
        <authorList>
            <consortium name="Ensembl"/>
        </authorList>
    </citation>
    <scope>IDENTIFICATION</scope>
</reference>
<dbReference type="InterPro" id="IPR003599">
    <property type="entry name" value="Ig_sub"/>
</dbReference>
<dbReference type="AlphaFoldDB" id="A0A2K6G4Y9"/>
<dbReference type="Gene3D" id="2.60.40.10">
    <property type="entry name" value="Immunoglobulins"/>
    <property type="match status" value="1"/>
</dbReference>
<evidence type="ECO:0000256" key="4">
    <source>
        <dbReference type="SAM" id="MobiDB-lite"/>
    </source>
</evidence>
<feature type="compositionally biased region" description="Basic and acidic residues" evidence="4">
    <location>
        <begin position="145"/>
        <end position="159"/>
    </location>
</feature>
<evidence type="ECO:0000313" key="7">
    <source>
        <dbReference type="Proteomes" id="UP000233160"/>
    </source>
</evidence>
<evidence type="ECO:0000256" key="2">
    <source>
        <dbReference type="ARBA" id="ARBA00023157"/>
    </source>
</evidence>
<sequence>MITEFLSLLCLGESPGLGQTERLPKPSLSAWPSSVVGSNSSVTLTCQAPLRNATFELRKVNDPGYRRERSSADRGAEFPLTRLGPEDAGRYFCVYKTRASREWSENSEHVQLVITDKHDELGGPSIKKDSMFSCVFLSLRTSHSESPKQDATDLSKMERTSLLTEDPQGVSHVELNASALSEAASFPTEEPQDLLNMQH</sequence>
<dbReference type="InterPro" id="IPR013783">
    <property type="entry name" value="Ig-like_fold"/>
</dbReference>
<feature type="domain" description="Ig-like" evidence="5">
    <location>
        <begin position="24"/>
        <end position="111"/>
    </location>
</feature>